<sequence>MESPLGASQPATVLTPRPLVRNLAIGVLVVGIVLVPATWAAGGSQRALLTAAVALVMVVLPAWAIWFSRGRTIVVHPDRVVVRRGERDVRTFAFDDLVEVRPSVDGSAGAATPEFWNKAVTLVGRTTDGRRRGLKVTAQTVESIDPLLLALAPVVARRPELLPHDVHRTLFEEYVADLGRGRGTQRG</sequence>
<reference evidence="2 3" key="1">
    <citation type="submission" date="2021-01" db="EMBL/GenBank/DDBJ databases">
        <title>Genome seq and assembly of Nocardiodes sp. G10.</title>
        <authorList>
            <person name="Chhetri G."/>
        </authorList>
    </citation>
    <scope>NUCLEOTIDE SEQUENCE [LARGE SCALE GENOMIC DNA]</scope>
    <source>
        <strain evidence="2 3">G10</strain>
    </source>
</reference>
<gene>
    <name evidence="2" type="ORF">JI751_02970</name>
</gene>
<dbReference type="EMBL" id="JAERSG010000001">
    <property type="protein sequence ID" value="MBL0746559.1"/>
    <property type="molecule type" value="Genomic_DNA"/>
</dbReference>
<comment type="caution">
    <text evidence="2">The sequence shown here is derived from an EMBL/GenBank/DDBJ whole genome shotgun (WGS) entry which is preliminary data.</text>
</comment>
<evidence type="ECO:0008006" key="4">
    <source>
        <dbReference type="Google" id="ProtNLM"/>
    </source>
</evidence>
<evidence type="ECO:0000313" key="3">
    <source>
        <dbReference type="Proteomes" id="UP000636918"/>
    </source>
</evidence>
<feature type="transmembrane region" description="Helical" evidence="1">
    <location>
        <begin position="20"/>
        <end position="40"/>
    </location>
</feature>
<proteinExistence type="predicted"/>
<keyword evidence="1" id="KW-0472">Membrane</keyword>
<feature type="transmembrane region" description="Helical" evidence="1">
    <location>
        <begin position="47"/>
        <end position="67"/>
    </location>
</feature>
<dbReference type="RefSeq" id="WP_201933200.1">
    <property type="nucleotide sequence ID" value="NZ_JAERSG010000001.1"/>
</dbReference>
<keyword evidence="1" id="KW-1133">Transmembrane helix</keyword>
<evidence type="ECO:0000256" key="1">
    <source>
        <dbReference type="SAM" id="Phobius"/>
    </source>
</evidence>
<keyword evidence="1" id="KW-0812">Transmembrane</keyword>
<accession>A0ABS1L4F1</accession>
<dbReference type="Proteomes" id="UP000636918">
    <property type="component" value="Unassembled WGS sequence"/>
</dbReference>
<evidence type="ECO:0000313" key="2">
    <source>
        <dbReference type="EMBL" id="MBL0746559.1"/>
    </source>
</evidence>
<protein>
    <recommendedName>
        <fullName evidence="4">PH domain-containing protein</fullName>
    </recommendedName>
</protein>
<name>A0ABS1L4F1_9ACTN</name>
<keyword evidence="3" id="KW-1185">Reference proteome</keyword>
<organism evidence="2 3">
    <name type="scientific">Nocardioides baculatus</name>
    <dbReference type="NCBI Taxonomy" id="2801337"/>
    <lineage>
        <taxon>Bacteria</taxon>
        <taxon>Bacillati</taxon>
        <taxon>Actinomycetota</taxon>
        <taxon>Actinomycetes</taxon>
        <taxon>Propionibacteriales</taxon>
        <taxon>Nocardioidaceae</taxon>
        <taxon>Nocardioides</taxon>
    </lineage>
</organism>